<dbReference type="AlphaFoldDB" id="A0A2W2H7H1"/>
<feature type="signal peptide" evidence="1">
    <location>
        <begin position="1"/>
        <end position="33"/>
    </location>
</feature>
<dbReference type="SMART" id="SM00458">
    <property type="entry name" value="RICIN"/>
    <property type="match status" value="1"/>
</dbReference>
<comment type="caution">
    <text evidence="3">The sequence shown here is derived from an EMBL/GenBank/DDBJ whole genome shotgun (WGS) entry which is preliminary data.</text>
</comment>
<evidence type="ECO:0000259" key="2">
    <source>
        <dbReference type="SMART" id="SM00458"/>
    </source>
</evidence>
<keyword evidence="4" id="KW-1185">Reference proteome</keyword>
<dbReference type="Proteomes" id="UP000248544">
    <property type="component" value="Unassembled WGS sequence"/>
</dbReference>
<evidence type="ECO:0000256" key="1">
    <source>
        <dbReference type="SAM" id="SignalP"/>
    </source>
</evidence>
<evidence type="ECO:0000313" key="3">
    <source>
        <dbReference type="EMBL" id="PZG45990.1"/>
    </source>
</evidence>
<dbReference type="InterPro" id="IPR035992">
    <property type="entry name" value="Ricin_B-like_lectins"/>
</dbReference>
<dbReference type="Pfam" id="PF00652">
    <property type="entry name" value="Ricin_B_lectin"/>
    <property type="match status" value="1"/>
</dbReference>
<protein>
    <recommendedName>
        <fullName evidence="2">Ricin B lectin domain-containing protein</fullName>
    </recommendedName>
</protein>
<name>A0A2W2H7H1_9ACTN</name>
<dbReference type="CDD" id="cd23458">
    <property type="entry name" value="beta-trefoil_Ricin_AgaB34-like"/>
    <property type="match status" value="1"/>
</dbReference>
<sequence length="175" mass="19188">MRTSRRMPNASLRAFAVIATALAALSAAPPALAAPFTNVVLVTHHSGKCLDVADASTADDAQVQQWTCVTGRLNQQWTFTSVGDGYYTVHPQHSGKCLDVATASTADGERIHQWTCFSDRTNQQWRLVQRPNGYFTVVARHSGKCLDVAGTIANGLPIQQWTCDTSRVNQEWRLT</sequence>
<dbReference type="EMBL" id="POUA01000100">
    <property type="protein sequence ID" value="PZG45990.1"/>
    <property type="molecule type" value="Genomic_DNA"/>
</dbReference>
<dbReference type="PROSITE" id="PS50231">
    <property type="entry name" value="RICIN_B_LECTIN"/>
    <property type="match status" value="1"/>
</dbReference>
<dbReference type="InterPro" id="IPR000772">
    <property type="entry name" value="Ricin_B_lectin"/>
</dbReference>
<proteinExistence type="predicted"/>
<feature type="domain" description="Ricin B lectin" evidence="2">
    <location>
        <begin position="37"/>
        <end position="175"/>
    </location>
</feature>
<organism evidence="3 4">
    <name type="scientific">Spongiactinospora gelatinilytica</name>
    <dbReference type="NCBI Taxonomy" id="2666298"/>
    <lineage>
        <taxon>Bacteria</taxon>
        <taxon>Bacillati</taxon>
        <taxon>Actinomycetota</taxon>
        <taxon>Actinomycetes</taxon>
        <taxon>Streptosporangiales</taxon>
        <taxon>Streptosporangiaceae</taxon>
        <taxon>Spongiactinospora</taxon>
    </lineage>
</organism>
<feature type="chain" id="PRO_5015839173" description="Ricin B lectin domain-containing protein" evidence="1">
    <location>
        <begin position="34"/>
        <end position="175"/>
    </location>
</feature>
<evidence type="ECO:0000313" key="4">
    <source>
        <dbReference type="Proteomes" id="UP000248544"/>
    </source>
</evidence>
<reference evidence="3 4" key="1">
    <citation type="submission" date="2018-01" db="EMBL/GenBank/DDBJ databases">
        <title>Draft genome sequence of Sphaerisporangium sp. 7K107.</title>
        <authorList>
            <person name="Sahin N."/>
            <person name="Saygin H."/>
            <person name="Ay H."/>
        </authorList>
    </citation>
    <scope>NUCLEOTIDE SEQUENCE [LARGE SCALE GENOMIC DNA]</scope>
    <source>
        <strain evidence="3 4">7K107</strain>
    </source>
</reference>
<keyword evidence="1" id="KW-0732">Signal</keyword>
<accession>A0A2W2H7H1</accession>
<dbReference type="Gene3D" id="2.80.10.50">
    <property type="match status" value="2"/>
</dbReference>
<gene>
    <name evidence="3" type="ORF">C1I98_14930</name>
</gene>
<dbReference type="SUPFAM" id="SSF50370">
    <property type="entry name" value="Ricin B-like lectins"/>
    <property type="match status" value="1"/>
</dbReference>